<feature type="region of interest" description="Disordered" evidence="1">
    <location>
        <begin position="1"/>
        <end position="20"/>
    </location>
</feature>
<dbReference type="Proteomes" id="UP001076655">
    <property type="component" value="Unassembled WGS sequence"/>
</dbReference>
<comment type="caution">
    <text evidence="2">The sequence shown here is derived from an EMBL/GenBank/DDBJ whole genome shotgun (WGS) entry which is preliminary data.</text>
</comment>
<accession>A0A9Q4GTE3</accession>
<dbReference type="EMBL" id="JAPNMI010000018">
    <property type="protein sequence ID" value="MCY0791906.1"/>
    <property type="molecule type" value="Genomic_DNA"/>
</dbReference>
<sequence>MMKQAKDHSRSRLPRSAEEKKLVPMRLLCPEHSELERLAARDSRSMSAMARLIFLEGLKSFNDKFDEQNNV</sequence>
<organism evidence="2 3">
    <name type="scientific">Morganella morganii</name>
    <name type="common">Proteus morganii</name>
    <dbReference type="NCBI Taxonomy" id="582"/>
    <lineage>
        <taxon>Bacteria</taxon>
        <taxon>Pseudomonadati</taxon>
        <taxon>Pseudomonadota</taxon>
        <taxon>Gammaproteobacteria</taxon>
        <taxon>Enterobacterales</taxon>
        <taxon>Morganellaceae</taxon>
        <taxon>Morganella</taxon>
    </lineage>
</organism>
<evidence type="ECO:0000313" key="2">
    <source>
        <dbReference type="EMBL" id="MCY0791906.1"/>
    </source>
</evidence>
<proteinExistence type="predicted"/>
<reference evidence="2" key="1">
    <citation type="submission" date="2022-08" db="EMBL/GenBank/DDBJ databases">
        <authorList>
            <person name="Dale J.L."/>
        </authorList>
    </citation>
    <scope>NUCLEOTIDE SEQUENCE</scope>
    <source>
        <strain evidence="2">2022EL-00758</strain>
    </source>
</reference>
<protein>
    <recommendedName>
        <fullName evidence="4">Ribbon-helix-helix protein, CopG family</fullName>
    </recommendedName>
</protein>
<dbReference type="RefSeq" id="WP_267785911.1">
    <property type="nucleotide sequence ID" value="NZ_JAPNMI010000018.1"/>
</dbReference>
<evidence type="ECO:0008006" key="4">
    <source>
        <dbReference type="Google" id="ProtNLM"/>
    </source>
</evidence>
<dbReference type="AlphaFoldDB" id="A0A9Q4GTE3"/>
<name>A0A9Q4GTE3_MORMO</name>
<evidence type="ECO:0000256" key="1">
    <source>
        <dbReference type="SAM" id="MobiDB-lite"/>
    </source>
</evidence>
<gene>
    <name evidence="2" type="ORF">N0392_19795</name>
</gene>
<evidence type="ECO:0000313" key="3">
    <source>
        <dbReference type="Proteomes" id="UP001076655"/>
    </source>
</evidence>